<dbReference type="InterPro" id="IPR037004">
    <property type="entry name" value="Exonuc_VII_ssu_sf"/>
</dbReference>
<evidence type="ECO:0000256" key="7">
    <source>
        <dbReference type="SAM" id="Coils"/>
    </source>
</evidence>
<keyword evidence="9" id="KW-1185">Reference proteome</keyword>
<gene>
    <name evidence="6 8" type="primary">xseB</name>
    <name evidence="8" type="ORF">ERS852473_00376</name>
</gene>
<dbReference type="InterPro" id="IPR003761">
    <property type="entry name" value="Exonuc_VII_S"/>
</dbReference>
<keyword evidence="5 6" id="KW-0269">Exonuclease</keyword>
<comment type="similarity">
    <text evidence="1 6">Belongs to the XseB family.</text>
</comment>
<evidence type="ECO:0000256" key="6">
    <source>
        <dbReference type="HAMAP-Rule" id="MF_00337"/>
    </source>
</evidence>
<accession>A0ABM9UMC1</accession>
<dbReference type="HAMAP" id="MF_00337">
    <property type="entry name" value="Exonuc_7_S"/>
    <property type="match status" value="1"/>
</dbReference>
<sequence length="76" mass="8709">MAKIENSYEFMLNNLNTIVDDLENGNLTLEEAINKYEEGVKLINKLYKKLNTLEGKIKIVSNDIEKDAGDELNGYR</sequence>
<organism evidence="8 9">
    <name type="scientific">Sarcina ventriculi</name>
    <name type="common">Clostridium ventriculi</name>
    <dbReference type="NCBI Taxonomy" id="1267"/>
    <lineage>
        <taxon>Bacteria</taxon>
        <taxon>Bacillati</taxon>
        <taxon>Bacillota</taxon>
        <taxon>Clostridia</taxon>
        <taxon>Eubacteriales</taxon>
        <taxon>Clostridiaceae</taxon>
        <taxon>Sarcina</taxon>
    </lineage>
</organism>
<dbReference type="PIRSF" id="PIRSF006488">
    <property type="entry name" value="Exonuc_VII_S"/>
    <property type="match status" value="1"/>
</dbReference>
<evidence type="ECO:0000313" key="9">
    <source>
        <dbReference type="Proteomes" id="UP000095488"/>
    </source>
</evidence>
<name>A0ABM9UMC1_SARVE</name>
<evidence type="ECO:0000313" key="8">
    <source>
        <dbReference type="EMBL" id="CUN50988.1"/>
    </source>
</evidence>
<dbReference type="RefSeq" id="WP_055257265.1">
    <property type="nucleotide sequence ID" value="NZ_BCMV01000062.1"/>
</dbReference>
<keyword evidence="2 6" id="KW-0963">Cytoplasm</keyword>
<proteinExistence type="inferred from homology"/>
<dbReference type="Pfam" id="PF02609">
    <property type="entry name" value="Exonuc_VII_S"/>
    <property type="match status" value="1"/>
</dbReference>
<keyword evidence="4 6" id="KW-0378">Hydrolase</keyword>
<evidence type="ECO:0000256" key="1">
    <source>
        <dbReference type="ARBA" id="ARBA00009998"/>
    </source>
</evidence>
<dbReference type="Proteomes" id="UP000095488">
    <property type="component" value="Unassembled WGS sequence"/>
</dbReference>
<comment type="catalytic activity">
    <reaction evidence="6">
        <text>Exonucleolytic cleavage in either 5'- to 3'- or 3'- to 5'-direction to yield nucleoside 5'-phosphates.</text>
        <dbReference type="EC" id="3.1.11.6"/>
    </reaction>
</comment>
<dbReference type="NCBIfam" id="NF002140">
    <property type="entry name" value="PRK00977.1-4"/>
    <property type="match status" value="1"/>
</dbReference>
<evidence type="ECO:0000256" key="5">
    <source>
        <dbReference type="ARBA" id="ARBA00022839"/>
    </source>
</evidence>
<dbReference type="Gene3D" id="1.10.287.1040">
    <property type="entry name" value="Exonuclease VII, small subunit"/>
    <property type="match status" value="1"/>
</dbReference>
<comment type="function">
    <text evidence="6">Bidirectionally degrades single-stranded DNA into large acid-insoluble oligonucleotides, which are then degraded further into small acid-soluble oligonucleotides.</text>
</comment>
<evidence type="ECO:0000256" key="4">
    <source>
        <dbReference type="ARBA" id="ARBA00022801"/>
    </source>
</evidence>
<dbReference type="PANTHER" id="PTHR34137">
    <property type="entry name" value="EXODEOXYRIBONUCLEASE 7 SMALL SUBUNIT"/>
    <property type="match status" value="1"/>
</dbReference>
<dbReference type="PANTHER" id="PTHR34137:SF1">
    <property type="entry name" value="EXODEOXYRIBONUCLEASE 7 SMALL SUBUNIT"/>
    <property type="match status" value="1"/>
</dbReference>
<dbReference type="EMBL" id="CYZR01000001">
    <property type="protein sequence ID" value="CUN50988.1"/>
    <property type="molecule type" value="Genomic_DNA"/>
</dbReference>
<keyword evidence="7" id="KW-0175">Coiled coil</keyword>
<dbReference type="GO" id="GO:0008855">
    <property type="term" value="F:exodeoxyribonuclease VII activity"/>
    <property type="evidence" value="ECO:0007669"/>
    <property type="project" value="UniProtKB-EC"/>
</dbReference>
<comment type="caution">
    <text evidence="8">The sequence shown here is derived from an EMBL/GenBank/DDBJ whole genome shotgun (WGS) entry which is preliminary data.</text>
</comment>
<evidence type="ECO:0000256" key="2">
    <source>
        <dbReference type="ARBA" id="ARBA00022490"/>
    </source>
</evidence>
<feature type="coiled-coil region" evidence="7">
    <location>
        <begin position="12"/>
        <end position="63"/>
    </location>
</feature>
<comment type="subunit">
    <text evidence="6">Heterooligomer composed of large and small subunits.</text>
</comment>
<evidence type="ECO:0000256" key="3">
    <source>
        <dbReference type="ARBA" id="ARBA00022722"/>
    </source>
</evidence>
<reference evidence="8 9" key="1">
    <citation type="submission" date="2015-09" db="EMBL/GenBank/DDBJ databases">
        <authorList>
            <consortium name="Pathogen Informatics"/>
        </authorList>
    </citation>
    <scope>NUCLEOTIDE SEQUENCE [LARGE SCALE GENOMIC DNA]</scope>
    <source>
        <strain evidence="8 9">2789STDY5834858</strain>
    </source>
</reference>
<comment type="subcellular location">
    <subcellularLocation>
        <location evidence="6">Cytoplasm</location>
    </subcellularLocation>
</comment>
<dbReference type="SUPFAM" id="SSF116842">
    <property type="entry name" value="XseB-like"/>
    <property type="match status" value="1"/>
</dbReference>
<dbReference type="NCBIfam" id="TIGR01280">
    <property type="entry name" value="xseB"/>
    <property type="match status" value="1"/>
</dbReference>
<dbReference type="EC" id="3.1.11.6" evidence="6"/>
<keyword evidence="3 6" id="KW-0540">Nuclease</keyword>
<protein>
    <recommendedName>
        <fullName evidence="6">Exodeoxyribonuclease 7 small subunit</fullName>
        <ecNumber evidence="6">3.1.11.6</ecNumber>
    </recommendedName>
    <alternativeName>
        <fullName evidence="6">Exodeoxyribonuclease VII small subunit</fullName>
        <shortName evidence="6">Exonuclease VII small subunit</shortName>
    </alternativeName>
</protein>